<dbReference type="Proteomes" id="UP000253664">
    <property type="component" value="Unassembled WGS sequence"/>
</dbReference>
<sequence>MQRICALDNRLRIISAIPAGGDLSVIEAFAALLYKTLRKGSKADFAIMHERLAHAGKEKVIQACRKAGIVIEKSTIKGFLYKACYFAKADTIISRDSLARLTRFLDIVNASSGGIPIATIAFDNTKSRPNASNDSEGYLSLYKASSDALAALYIDSSVYREFNSDGRKREPFREAYNGAEFAL</sequence>
<reference evidence="1 2" key="1">
    <citation type="journal article" date="2015" name="BMC Genomics">
        <title>Insights from the genome of Ophiocordyceps polyrhachis-furcata to pathogenicity and host specificity in insect fungi.</title>
        <authorList>
            <person name="Wichadakul D."/>
            <person name="Kobmoo N."/>
            <person name="Ingsriswang S."/>
            <person name="Tangphatsornruang S."/>
            <person name="Chantasingh D."/>
            <person name="Luangsa-ard J.J."/>
            <person name="Eurwilaichitr L."/>
        </authorList>
    </citation>
    <scope>NUCLEOTIDE SEQUENCE [LARGE SCALE GENOMIC DNA]</scope>
    <source>
        <strain evidence="1 2">BCC 54312</strain>
    </source>
</reference>
<protein>
    <submittedName>
        <fullName evidence="1">Uncharacterized protein</fullName>
    </submittedName>
</protein>
<evidence type="ECO:0000313" key="2">
    <source>
        <dbReference type="Proteomes" id="UP000253664"/>
    </source>
</evidence>
<keyword evidence="2" id="KW-1185">Reference proteome</keyword>
<name>A0A367LBQ3_9HYPO</name>
<proteinExistence type="predicted"/>
<dbReference type="EMBL" id="LKCN02000010">
    <property type="protein sequence ID" value="RCI11845.1"/>
    <property type="molecule type" value="Genomic_DNA"/>
</dbReference>
<dbReference type="AlphaFoldDB" id="A0A367LBQ3"/>
<gene>
    <name evidence="1" type="ORF">L249_7558</name>
</gene>
<evidence type="ECO:0000313" key="1">
    <source>
        <dbReference type="EMBL" id="RCI11845.1"/>
    </source>
</evidence>
<comment type="caution">
    <text evidence="1">The sequence shown here is derived from an EMBL/GenBank/DDBJ whole genome shotgun (WGS) entry which is preliminary data.</text>
</comment>
<accession>A0A367LBQ3</accession>
<organism evidence="1 2">
    <name type="scientific">Ophiocordyceps polyrhachis-furcata BCC 54312</name>
    <dbReference type="NCBI Taxonomy" id="1330021"/>
    <lineage>
        <taxon>Eukaryota</taxon>
        <taxon>Fungi</taxon>
        <taxon>Dikarya</taxon>
        <taxon>Ascomycota</taxon>
        <taxon>Pezizomycotina</taxon>
        <taxon>Sordariomycetes</taxon>
        <taxon>Hypocreomycetidae</taxon>
        <taxon>Hypocreales</taxon>
        <taxon>Ophiocordycipitaceae</taxon>
        <taxon>Ophiocordyceps</taxon>
    </lineage>
</organism>